<dbReference type="PANTHER" id="PTHR34069">
    <property type="entry name" value="3-OXOACYL-[ACYL-CARRIER-PROTEIN] SYNTHASE 3"/>
    <property type="match status" value="1"/>
</dbReference>
<dbReference type="EMBL" id="CP003876">
    <property type="protein sequence ID" value="AFU00090.1"/>
    <property type="molecule type" value="Genomic_DNA"/>
</dbReference>
<evidence type="ECO:0000259" key="3">
    <source>
        <dbReference type="Pfam" id="PF08541"/>
    </source>
</evidence>
<dbReference type="HOGENOM" id="CLU_039592_4_0_11"/>
<dbReference type="InterPro" id="IPR013751">
    <property type="entry name" value="ACP_syn_III_N"/>
</dbReference>
<dbReference type="InterPro" id="IPR013747">
    <property type="entry name" value="ACP_syn_III_C"/>
</dbReference>
<dbReference type="Gene3D" id="3.40.47.10">
    <property type="match status" value="1"/>
</dbReference>
<evidence type="ECO:0000313" key="6">
    <source>
        <dbReference type="Proteomes" id="UP000006304"/>
    </source>
</evidence>
<evidence type="ECO:0000259" key="4">
    <source>
        <dbReference type="Pfam" id="PF08545"/>
    </source>
</evidence>
<keyword evidence="6" id="KW-1185">Reference proteome</keyword>
<dbReference type="CDD" id="cd00830">
    <property type="entry name" value="KAS_III"/>
    <property type="match status" value="1"/>
</dbReference>
<name>K0ET88_NOCB7</name>
<dbReference type="Pfam" id="PF08541">
    <property type="entry name" value="ACP_syn_III_C"/>
    <property type="match status" value="1"/>
</dbReference>
<sequence>MLDIPEAAAFDINAGCSGFCYALAVADCLIRCATAEQVLVIGAERLRDWTDPSDPITAPVFADGAGAVLVTSSSGTDIGPVVWGSDGSGAELIRVPAWQRRITMRGREVYQWAVTELVDVAVQACAKAGVKVDEVDVFVPHQANTRMIDRLTRSIGIRRDAVVARDISSSGNTSSASIPLALDRLTAEYPTVAGSLALLLGFGAGLTYAAQVVRLP</sequence>
<reference evidence="5 6" key="1">
    <citation type="journal article" date="2012" name="J. Bacteriol.">
        <title>Complete genome sequence of Nocardia brasiliensis HUJEG-1.</title>
        <authorList>
            <person name="Vera-Cabrera L."/>
            <person name="Ortiz-Lopez R."/>
            <person name="Elizondo-Gonzalez R."/>
            <person name="Perez-Maya A.A."/>
            <person name="Ocampo-Candiani J."/>
        </authorList>
    </citation>
    <scope>NUCLEOTIDE SEQUENCE [LARGE SCALE GENOMIC DNA]</scope>
    <source>
        <strain evidence="6">ATCC 700358</strain>
    </source>
</reference>
<dbReference type="GO" id="GO:0044550">
    <property type="term" value="P:secondary metabolite biosynthetic process"/>
    <property type="evidence" value="ECO:0007669"/>
    <property type="project" value="TreeGrafter"/>
</dbReference>
<dbReference type="AlphaFoldDB" id="K0ET88"/>
<gene>
    <name evidence="5" type="ORF">O3I_010645</name>
</gene>
<evidence type="ECO:0000256" key="1">
    <source>
        <dbReference type="ARBA" id="ARBA00022679"/>
    </source>
</evidence>
<dbReference type="PANTHER" id="PTHR34069:SF2">
    <property type="entry name" value="BETA-KETOACYL-[ACYL-CARRIER-PROTEIN] SYNTHASE III"/>
    <property type="match status" value="1"/>
</dbReference>
<feature type="domain" description="Beta-ketoacyl-[acyl-carrier-protein] synthase III N-terminal" evidence="4">
    <location>
        <begin position="10"/>
        <end position="87"/>
    </location>
</feature>
<dbReference type="Pfam" id="PF08545">
    <property type="entry name" value="ACP_syn_III"/>
    <property type="match status" value="1"/>
</dbReference>
<accession>K0ET88</accession>
<dbReference type="GO" id="GO:0006633">
    <property type="term" value="P:fatty acid biosynthetic process"/>
    <property type="evidence" value="ECO:0007669"/>
    <property type="project" value="InterPro"/>
</dbReference>
<dbReference type="Proteomes" id="UP000006304">
    <property type="component" value="Chromosome"/>
</dbReference>
<keyword evidence="1" id="KW-0808">Transferase</keyword>
<evidence type="ECO:0000256" key="2">
    <source>
        <dbReference type="ARBA" id="ARBA00023315"/>
    </source>
</evidence>
<dbReference type="InterPro" id="IPR016039">
    <property type="entry name" value="Thiolase-like"/>
</dbReference>
<dbReference type="eggNOG" id="COG0332">
    <property type="taxonomic scope" value="Bacteria"/>
</dbReference>
<keyword evidence="2" id="KW-0012">Acyltransferase</keyword>
<proteinExistence type="predicted"/>
<dbReference type="STRING" id="1133849.O3I_010645"/>
<dbReference type="KEGG" id="nbr:O3I_010645"/>
<feature type="domain" description="Beta-ketoacyl-[acyl-carrier-protein] synthase III C-terminal" evidence="3">
    <location>
        <begin position="125"/>
        <end position="214"/>
    </location>
</feature>
<evidence type="ECO:0000313" key="5">
    <source>
        <dbReference type="EMBL" id="AFU00090.1"/>
    </source>
</evidence>
<organism evidence="5 6">
    <name type="scientific">Nocardia brasiliensis (strain ATCC 700358 / HUJEG-1)</name>
    <dbReference type="NCBI Taxonomy" id="1133849"/>
    <lineage>
        <taxon>Bacteria</taxon>
        <taxon>Bacillati</taxon>
        <taxon>Actinomycetota</taxon>
        <taxon>Actinomycetes</taxon>
        <taxon>Mycobacteriales</taxon>
        <taxon>Nocardiaceae</taxon>
        <taxon>Nocardia</taxon>
    </lineage>
</organism>
<dbReference type="SUPFAM" id="SSF53901">
    <property type="entry name" value="Thiolase-like"/>
    <property type="match status" value="1"/>
</dbReference>
<dbReference type="GO" id="GO:0004315">
    <property type="term" value="F:3-oxoacyl-[acyl-carrier-protein] synthase activity"/>
    <property type="evidence" value="ECO:0007669"/>
    <property type="project" value="InterPro"/>
</dbReference>
<protein>
    <submittedName>
        <fullName evidence="5">3-oxoacyl-ACP synthase</fullName>
    </submittedName>
</protein>